<proteinExistence type="predicted"/>
<reference evidence="1" key="1">
    <citation type="submission" date="2014-11" db="EMBL/GenBank/DDBJ databases">
        <authorList>
            <person name="Amaro Gonzalez C."/>
        </authorList>
    </citation>
    <scope>NUCLEOTIDE SEQUENCE</scope>
</reference>
<organism evidence="1">
    <name type="scientific">Anguilla anguilla</name>
    <name type="common">European freshwater eel</name>
    <name type="synonym">Muraena anguilla</name>
    <dbReference type="NCBI Taxonomy" id="7936"/>
    <lineage>
        <taxon>Eukaryota</taxon>
        <taxon>Metazoa</taxon>
        <taxon>Chordata</taxon>
        <taxon>Craniata</taxon>
        <taxon>Vertebrata</taxon>
        <taxon>Euteleostomi</taxon>
        <taxon>Actinopterygii</taxon>
        <taxon>Neopterygii</taxon>
        <taxon>Teleostei</taxon>
        <taxon>Anguilliformes</taxon>
        <taxon>Anguillidae</taxon>
        <taxon>Anguilla</taxon>
    </lineage>
</organism>
<sequence>MGFFFFSNPRTHGKPTTAVEGTVEHMDAPSTSCLRKGDIETLRNGMLSRSSASPHVHRIGPAFNAIRQCSKASGGSCRLNLLEISLHPQTEIAEVHTNLAVASVMFQQSYIALLHFLFNRAYILGKPTTNDTDVRYEPLCHFLSV</sequence>
<accession>A0A0E9XJP9</accession>
<protein>
    <submittedName>
        <fullName evidence="1">Uncharacterized protein</fullName>
    </submittedName>
</protein>
<dbReference type="AlphaFoldDB" id="A0A0E9XJP9"/>
<reference evidence="1" key="2">
    <citation type="journal article" date="2015" name="Fish Shellfish Immunol.">
        <title>Early steps in the European eel (Anguilla anguilla)-Vibrio vulnificus interaction in the gills: Role of the RtxA13 toxin.</title>
        <authorList>
            <person name="Callol A."/>
            <person name="Pajuelo D."/>
            <person name="Ebbesson L."/>
            <person name="Teles M."/>
            <person name="MacKenzie S."/>
            <person name="Amaro C."/>
        </authorList>
    </citation>
    <scope>NUCLEOTIDE SEQUENCE</scope>
</reference>
<name>A0A0E9XJP9_ANGAN</name>
<dbReference type="EMBL" id="GBXM01006669">
    <property type="protein sequence ID" value="JAI01909.1"/>
    <property type="molecule type" value="Transcribed_RNA"/>
</dbReference>
<evidence type="ECO:0000313" key="1">
    <source>
        <dbReference type="EMBL" id="JAI01909.1"/>
    </source>
</evidence>